<accession>D5SHP9</accession>
<sequence>MRELGSRPTSSGTSSVSKSLELMDLTSSSTVLVAEVSASNGITSGVSAGREMSNFLGIV</sequence>
<evidence type="ECO:0000313" key="1">
    <source>
        <dbReference type="EMBL" id="ADF97851.1"/>
    </source>
</evidence>
<protein>
    <submittedName>
        <fullName evidence="1">MIP22073p</fullName>
    </submittedName>
</protein>
<dbReference type="EMBL" id="BT124850">
    <property type="protein sequence ID" value="ADF97851.1"/>
    <property type="molecule type" value="mRNA"/>
</dbReference>
<gene>
    <name evidence="1" type="primary">CG11859-RA</name>
</gene>
<name>D5SHP9_DROME</name>
<proteinExistence type="evidence at transcript level"/>
<organism evidence="1">
    <name type="scientific">Drosophila melanogaster</name>
    <name type="common">Fruit fly</name>
    <dbReference type="NCBI Taxonomy" id="7227"/>
    <lineage>
        <taxon>Eukaryota</taxon>
        <taxon>Metazoa</taxon>
        <taxon>Ecdysozoa</taxon>
        <taxon>Arthropoda</taxon>
        <taxon>Hexapoda</taxon>
        <taxon>Insecta</taxon>
        <taxon>Pterygota</taxon>
        <taxon>Neoptera</taxon>
        <taxon>Endopterygota</taxon>
        <taxon>Diptera</taxon>
        <taxon>Brachycera</taxon>
        <taxon>Muscomorpha</taxon>
        <taxon>Ephydroidea</taxon>
        <taxon>Drosophilidae</taxon>
        <taxon>Drosophila</taxon>
        <taxon>Sophophora</taxon>
    </lineage>
</organism>
<dbReference type="AlphaFoldDB" id="D5SHP9"/>
<reference evidence="1" key="1">
    <citation type="submission" date="2010-04" db="EMBL/GenBank/DDBJ databases">
        <authorList>
            <person name="Carlson J."/>
            <person name="Booth B."/>
            <person name="Frise E."/>
            <person name="Sandler J."/>
            <person name="Wan K."/>
            <person name="Yu C."/>
            <person name="Celniker S."/>
        </authorList>
    </citation>
    <scope>NUCLEOTIDE SEQUENCE</scope>
</reference>